<dbReference type="InterPro" id="IPR002110">
    <property type="entry name" value="Ankyrin_rpt"/>
</dbReference>
<organism evidence="6 7">
    <name type="scientific">Polarella glacialis</name>
    <name type="common">Dinoflagellate</name>
    <dbReference type="NCBI Taxonomy" id="89957"/>
    <lineage>
        <taxon>Eukaryota</taxon>
        <taxon>Sar</taxon>
        <taxon>Alveolata</taxon>
        <taxon>Dinophyceae</taxon>
        <taxon>Suessiales</taxon>
        <taxon>Suessiaceae</taxon>
        <taxon>Polarella</taxon>
    </lineage>
</organism>
<dbReference type="PANTHER" id="PTHR24198:SF165">
    <property type="entry name" value="ANKYRIN REPEAT-CONTAINING PROTEIN-RELATED"/>
    <property type="match status" value="1"/>
</dbReference>
<feature type="compositionally biased region" description="Basic residues" evidence="4">
    <location>
        <begin position="328"/>
        <end position="338"/>
    </location>
</feature>
<feature type="repeat" description="ANK" evidence="3">
    <location>
        <begin position="123"/>
        <end position="145"/>
    </location>
</feature>
<accession>A0A813HR65</accession>
<feature type="compositionally biased region" description="Basic and acidic residues" evidence="4">
    <location>
        <begin position="446"/>
        <end position="472"/>
    </location>
</feature>
<feature type="transmembrane region" description="Helical" evidence="5">
    <location>
        <begin position="258"/>
        <end position="280"/>
    </location>
</feature>
<keyword evidence="1" id="KW-0677">Repeat</keyword>
<feature type="repeat" description="ANK" evidence="3">
    <location>
        <begin position="82"/>
        <end position="122"/>
    </location>
</feature>
<keyword evidence="7" id="KW-1185">Reference proteome</keyword>
<protein>
    <submittedName>
        <fullName evidence="6">Uncharacterized protein</fullName>
    </submittedName>
</protein>
<keyword evidence="5" id="KW-1133">Transmembrane helix</keyword>
<evidence type="ECO:0000313" key="6">
    <source>
        <dbReference type="EMBL" id="CAE8639911.1"/>
    </source>
</evidence>
<dbReference type="PANTHER" id="PTHR24198">
    <property type="entry name" value="ANKYRIN REPEAT AND PROTEIN KINASE DOMAIN-CONTAINING PROTEIN"/>
    <property type="match status" value="1"/>
</dbReference>
<dbReference type="InterPro" id="IPR036770">
    <property type="entry name" value="Ankyrin_rpt-contain_sf"/>
</dbReference>
<dbReference type="Pfam" id="PF12796">
    <property type="entry name" value="Ank_2"/>
    <property type="match status" value="2"/>
</dbReference>
<dbReference type="SMART" id="SM00248">
    <property type="entry name" value="ANK"/>
    <property type="match status" value="5"/>
</dbReference>
<dbReference type="Proteomes" id="UP000654075">
    <property type="component" value="Unassembled WGS sequence"/>
</dbReference>
<reference evidence="6" key="1">
    <citation type="submission" date="2021-02" db="EMBL/GenBank/DDBJ databases">
        <authorList>
            <person name="Dougan E. K."/>
            <person name="Rhodes N."/>
            <person name="Thang M."/>
            <person name="Chan C."/>
        </authorList>
    </citation>
    <scope>NUCLEOTIDE SEQUENCE</scope>
</reference>
<dbReference type="PROSITE" id="PS50297">
    <property type="entry name" value="ANK_REP_REGION"/>
    <property type="match status" value="2"/>
</dbReference>
<dbReference type="SUPFAM" id="SSF48403">
    <property type="entry name" value="Ankyrin repeat"/>
    <property type="match status" value="1"/>
</dbReference>
<evidence type="ECO:0000256" key="4">
    <source>
        <dbReference type="SAM" id="MobiDB-lite"/>
    </source>
</evidence>
<feature type="region of interest" description="Disordered" evidence="4">
    <location>
        <begin position="404"/>
        <end position="484"/>
    </location>
</feature>
<gene>
    <name evidence="6" type="ORF">PGLA1383_LOCUS54888</name>
</gene>
<evidence type="ECO:0000256" key="5">
    <source>
        <dbReference type="SAM" id="Phobius"/>
    </source>
</evidence>
<proteinExistence type="predicted"/>
<name>A0A813HR65_POLGL</name>
<feature type="repeat" description="ANK" evidence="3">
    <location>
        <begin position="157"/>
        <end position="189"/>
    </location>
</feature>
<feature type="compositionally biased region" description="Low complexity" evidence="4">
    <location>
        <begin position="358"/>
        <end position="368"/>
    </location>
</feature>
<dbReference type="AlphaFoldDB" id="A0A813HR65"/>
<evidence type="ECO:0000256" key="1">
    <source>
        <dbReference type="ARBA" id="ARBA00022737"/>
    </source>
</evidence>
<evidence type="ECO:0000256" key="3">
    <source>
        <dbReference type="PROSITE-ProRule" id="PRU00023"/>
    </source>
</evidence>
<keyword evidence="2 3" id="KW-0040">ANK repeat</keyword>
<dbReference type="PROSITE" id="PS50088">
    <property type="entry name" value="ANK_REPEAT"/>
    <property type="match status" value="3"/>
</dbReference>
<evidence type="ECO:0000313" key="7">
    <source>
        <dbReference type="Proteomes" id="UP000654075"/>
    </source>
</evidence>
<comment type="caution">
    <text evidence="6">The sequence shown here is derived from an EMBL/GenBank/DDBJ whole genome shotgun (WGS) entry which is preliminary data.</text>
</comment>
<keyword evidence="5" id="KW-0472">Membrane</keyword>
<keyword evidence="5" id="KW-0812">Transmembrane</keyword>
<dbReference type="OrthoDB" id="285735at2759"/>
<sequence>MYGWTALDFALGAGQVEPARLLVLNGATAAAPETAAECAAFIVEATLMGNQDRLLQELAPFVGAGNSTAVDCHVAPGGAKSQGWWLLHVAVAASEFTNPQSVGKSIVEVLLQRGANATCVDNLGETPLFVAARLGRSDIVQVLLDASPGAAGIQDEKGRTALHYAITAGTKSCISVLIAGGASVRTVDEEGFSALQHAERANNNELVELILFGERTAANAAAGGSAEPIFFSSAAWSGDDSDGGFAGESSLRLNTTALAVGLVGAAGLCICSATLLYCWVRRDARSQQLSLGGRRYKTAVVAALPTAPEALEDWSAAGFKSSGTSRKSSGKTHGHKTRSLTNEPAFPPGRVTGGGSGSDTDGSAGSPGRQRRQGPIVVHAAPRTPILKHPASAQDDSENWTGFTEVSHHRSRSVDSIMASTKGRHSDSEPQALRAAAKVTGARAPRVCEKELTAAAPRRERREKGRSAERGGRAKVPPLSGEKG</sequence>
<dbReference type="EMBL" id="CAJNNV010032413">
    <property type="protein sequence ID" value="CAE8639911.1"/>
    <property type="molecule type" value="Genomic_DNA"/>
</dbReference>
<feature type="region of interest" description="Disordered" evidence="4">
    <location>
        <begin position="319"/>
        <end position="375"/>
    </location>
</feature>
<evidence type="ECO:0000256" key="2">
    <source>
        <dbReference type="ARBA" id="ARBA00023043"/>
    </source>
</evidence>
<dbReference type="Gene3D" id="1.25.40.20">
    <property type="entry name" value="Ankyrin repeat-containing domain"/>
    <property type="match status" value="1"/>
</dbReference>